<feature type="compositionally biased region" description="Polar residues" evidence="1">
    <location>
        <begin position="56"/>
        <end position="72"/>
    </location>
</feature>
<organism evidence="3 4">
    <name type="scientific">Steccherinum ochraceum</name>
    <dbReference type="NCBI Taxonomy" id="92696"/>
    <lineage>
        <taxon>Eukaryota</taxon>
        <taxon>Fungi</taxon>
        <taxon>Dikarya</taxon>
        <taxon>Basidiomycota</taxon>
        <taxon>Agaricomycotina</taxon>
        <taxon>Agaricomycetes</taxon>
        <taxon>Polyporales</taxon>
        <taxon>Steccherinaceae</taxon>
        <taxon>Steccherinum</taxon>
    </lineage>
</organism>
<comment type="caution">
    <text evidence="3">The sequence shown here is derived from an EMBL/GenBank/DDBJ whole genome shotgun (WGS) entry which is preliminary data.</text>
</comment>
<name>A0A4R0S1W4_9APHY</name>
<protein>
    <recommendedName>
        <fullName evidence="2">LysM domain-containing protein</fullName>
    </recommendedName>
</protein>
<feature type="compositionally biased region" description="Basic and acidic residues" evidence="1">
    <location>
        <begin position="1"/>
        <end position="11"/>
    </location>
</feature>
<evidence type="ECO:0000313" key="3">
    <source>
        <dbReference type="EMBL" id="TCD70224.1"/>
    </source>
</evidence>
<feature type="domain" description="LysM" evidence="2">
    <location>
        <begin position="106"/>
        <end position="137"/>
    </location>
</feature>
<proteinExistence type="predicted"/>
<feature type="compositionally biased region" description="Basic and acidic residues" evidence="1">
    <location>
        <begin position="227"/>
        <end position="240"/>
    </location>
</feature>
<gene>
    <name evidence="3" type="ORF">EIP91_004405</name>
</gene>
<dbReference type="InterPro" id="IPR018392">
    <property type="entry name" value="LysM"/>
</dbReference>
<feature type="compositionally biased region" description="Acidic residues" evidence="1">
    <location>
        <begin position="16"/>
        <end position="33"/>
    </location>
</feature>
<dbReference type="AlphaFoldDB" id="A0A4R0S1W4"/>
<feature type="region of interest" description="Disordered" evidence="1">
    <location>
        <begin position="1"/>
        <end position="103"/>
    </location>
</feature>
<reference evidence="3 4" key="1">
    <citation type="submission" date="2018-11" db="EMBL/GenBank/DDBJ databases">
        <title>Genome assembly of Steccherinum ochraceum LE-BIN_3174, the white-rot fungus of the Steccherinaceae family (The Residual Polyporoid clade, Polyporales, Basidiomycota).</title>
        <authorList>
            <person name="Fedorova T.V."/>
            <person name="Glazunova O.A."/>
            <person name="Landesman E.O."/>
            <person name="Moiseenko K.V."/>
            <person name="Psurtseva N.V."/>
            <person name="Savinova O.S."/>
            <person name="Shakhova N.V."/>
            <person name="Tyazhelova T.V."/>
            <person name="Vasina D.V."/>
        </authorList>
    </citation>
    <scope>NUCLEOTIDE SEQUENCE [LARGE SCALE GENOMIC DNA]</scope>
    <source>
        <strain evidence="3 4">LE-BIN_3174</strain>
    </source>
</reference>
<accession>A0A4R0S1W4</accession>
<dbReference type="OrthoDB" id="2107166at2759"/>
<dbReference type="Gene3D" id="3.10.350.10">
    <property type="entry name" value="LysM domain"/>
    <property type="match status" value="1"/>
</dbReference>
<evidence type="ECO:0000259" key="2">
    <source>
        <dbReference type="Pfam" id="PF01476"/>
    </source>
</evidence>
<evidence type="ECO:0000256" key="1">
    <source>
        <dbReference type="SAM" id="MobiDB-lite"/>
    </source>
</evidence>
<dbReference type="CDD" id="cd00118">
    <property type="entry name" value="LysM"/>
    <property type="match status" value="1"/>
</dbReference>
<dbReference type="Proteomes" id="UP000292702">
    <property type="component" value="Unassembled WGS sequence"/>
</dbReference>
<dbReference type="EMBL" id="RWJN01000025">
    <property type="protein sequence ID" value="TCD70224.1"/>
    <property type="molecule type" value="Genomic_DNA"/>
</dbReference>
<dbReference type="InterPro" id="IPR036779">
    <property type="entry name" value="LysM_dom_sf"/>
</dbReference>
<feature type="region of interest" description="Disordered" evidence="1">
    <location>
        <begin position="227"/>
        <end position="320"/>
    </location>
</feature>
<keyword evidence="4" id="KW-1185">Reference proteome</keyword>
<sequence>MNVDGGVHDEDVYAIGDDEDDDEDEDEDADESEESGRSPAVLNHQHADSRLPLSPSPTSVLATPSSSRSSRAGEQEDATSADLPSPKDEPPASPPGTPNVPSKYYLQPSDTLHSISLRFKLDPQLICRLNNLPLSTLRSTPHLLHTRSFLTLPPSTASSPTAEQDDPQRDAACKREIARTRFRNVTKEVDWDVAKAYVTLAEHHPDPPTDMDGINGYEDEGKQYAEKEKKQVPGNDRHNAVIEGGSSLEDRAVDRYMDDDEWEQRERRAGRGVSIPRFPLASSGQAGSSRSGGSGDGTEGEKARSQWGVPEWMRWSPRTQ</sequence>
<evidence type="ECO:0000313" key="4">
    <source>
        <dbReference type="Proteomes" id="UP000292702"/>
    </source>
</evidence>
<dbReference type="Pfam" id="PF01476">
    <property type="entry name" value="LysM"/>
    <property type="match status" value="1"/>
</dbReference>